<dbReference type="EMBL" id="MFDM01000026">
    <property type="protein sequence ID" value="OGE42407.1"/>
    <property type="molecule type" value="Genomic_DNA"/>
</dbReference>
<proteinExistence type="predicted"/>
<keyword evidence="1" id="KW-0472">Membrane</keyword>
<organism evidence="2 3">
    <name type="scientific">Candidatus Daviesbacteria bacterium RIFCSPLOWO2_01_FULL_39_12</name>
    <dbReference type="NCBI Taxonomy" id="1797785"/>
    <lineage>
        <taxon>Bacteria</taxon>
        <taxon>Candidatus Daviesiibacteriota</taxon>
    </lineage>
</organism>
<comment type="caution">
    <text evidence="2">The sequence shown here is derived from an EMBL/GenBank/DDBJ whole genome shotgun (WGS) entry which is preliminary data.</text>
</comment>
<protein>
    <submittedName>
        <fullName evidence="2">Uncharacterized protein</fullName>
    </submittedName>
</protein>
<sequence length="150" mass="16338">MVTRIPVDYQLSFYYANTMLIIRVKKLARLISPLLIFLVFPISVSKVIAQEIITITPPTKGFKTIGGFIDNVLIVLLSIGAIILLFMIVWGAYEWITSGGDKESVSRARGRITAAFIGLAVLAVAFALAKLAATFLGFDITNIIIPTPPP</sequence>
<keyword evidence="1" id="KW-0812">Transmembrane</keyword>
<evidence type="ECO:0000313" key="3">
    <source>
        <dbReference type="Proteomes" id="UP000178565"/>
    </source>
</evidence>
<feature type="transmembrane region" description="Helical" evidence="1">
    <location>
        <begin position="27"/>
        <end position="48"/>
    </location>
</feature>
<gene>
    <name evidence="2" type="ORF">A3B45_04355</name>
</gene>
<name>A0A1F5KN91_9BACT</name>
<evidence type="ECO:0000313" key="2">
    <source>
        <dbReference type="EMBL" id="OGE42407.1"/>
    </source>
</evidence>
<reference evidence="2 3" key="1">
    <citation type="journal article" date="2016" name="Nat. Commun.">
        <title>Thousands of microbial genomes shed light on interconnected biogeochemical processes in an aquifer system.</title>
        <authorList>
            <person name="Anantharaman K."/>
            <person name="Brown C.T."/>
            <person name="Hug L.A."/>
            <person name="Sharon I."/>
            <person name="Castelle C.J."/>
            <person name="Probst A.J."/>
            <person name="Thomas B.C."/>
            <person name="Singh A."/>
            <person name="Wilkins M.J."/>
            <person name="Karaoz U."/>
            <person name="Brodie E.L."/>
            <person name="Williams K.H."/>
            <person name="Hubbard S.S."/>
            <person name="Banfield J.F."/>
        </authorList>
    </citation>
    <scope>NUCLEOTIDE SEQUENCE [LARGE SCALE GENOMIC DNA]</scope>
</reference>
<dbReference type="Proteomes" id="UP000178565">
    <property type="component" value="Unassembled WGS sequence"/>
</dbReference>
<feature type="transmembrane region" description="Helical" evidence="1">
    <location>
        <begin position="68"/>
        <end position="93"/>
    </location>
</feature>
<dbReference type="Pfam" id="PF18895">
    <property type="entry name" value="T4SS_pilin"/>
    <property type="match status" value="1"/>
</dbReference>
<dbReference type="InterPro" id="IPR043993">
    <property type="entry name" value="T4SS_pilin"/>
</dbReference>
<accession>A0A1F5KN91</accession>
<feature type="transmembrane region" description="Helical" evidence="1">
    <location>
        <begin position="114"/>
        <end position="138"/>
    </location>
</feature>
<dbReference type="STRING" id="1797785.A3B45_04355"/>
<evidence type="ECO:0000256" key="1">
    <source>
        <dbReference type="SAM" id="Phobius"/>
    </source>
</evidence>
<keyword evidence="1" id="KW-1133">Transmembrane helix</keyword>
<dbReference type="AlphaFoldDB" id="A0A1F5KN91"/>